<feature type="transmembrane region" description="Helical" evidence="1">
    <location>
        <begin position="238"/>
        <end position="257"/>
    </location>
</feature>
<feature type="transmembrane region" description="Helical" evidence="1">
    <location>
        <begin position="37"/>
        <end position="53"/>
    </location>
</feature>
<keyword evidence="3" id="KW-1185">Reference proteome</keyword>
<gene>
    <name evidence="2" type="ORF">ASU31_12835</name>
</gene>
<evidence type="ECO:0000256" key="1">
    <source>
        <dbReference type="SAM" id="Phobius"/>
    </source>
</evidence>
<keyword evidence="1" id="KW-0472">Membrane</keyword>
<accession>A0A0T5VPX6</accession>
<reference evidence="2 3" key="1">
    <citation type="submission" date="2015-11" db="EMBL/GenBank/DDBJ databases">
        <title>Sequence of Pedobacter ginsenosidimutans.</title>
        <authorList>
            <person name="Carson E."/>
            <person name="Keyser V."/>
            <person name="Newman J."/>
            <person name="Miller J."/>
        </authorList>
    </citation>
    <scope>NUCLEOTIDE SEQUENCE [LARGE SCALE GENOMIC DNA]</scope>
    <source>
        <strain evidence="2 3">KACC 14530</strain>
    </source>
</reference>
<feature type="transmembrane region" description="Helical" evidence="1">
    <location>
        <begin position="278"/>
        <end position="300"/>
    </location>
</feature>
<feature type="transmembrane region" description="Helical" evidence="1">
    <location>
        <begin position="113"/>
        <end position="134"/>
    </location>
</feature>
<dbReference type="OrthoDB" id="764994at2"/>
<feature type="transmembrane region" description="Helical" evidence="1">
    <location>
        <begin position="204"/>
        <end position="226"/>
    </location>
</feature>
<dbReference type="STRING" id="687842.ASU31_12835"/>
<dbReference type="EMBL" id="LMZQ01000007">
    <property type="protein sequence ID" value="KRT15864.1"/>
    <property type="molecule type" value="Genomic_DNA"/>
</dbReference>
<dbReference type="RefSeq" id="WP_057932695.1">
    <property type="nucleotide sequence ID" value="NZ_LMZQ01000007.1"/>
</dbReference>
<comment type="caution">
    <text evidence="2">The sequence shown here is derived from an EMBL/GenBank/DDBJ whole genome shotgun (WGS) entry which is preliminary data.</text>
</comment>
<feature type="transmembrane region" description="Helical" evidence="1">
    <location>
        <begin position="59"/>
        <end position="79"/>
    </location>
</feature>
<evidence type="ECO:0000313" key="2">
    <source>
        <dbReference type="EMBL" id="KRT15864.1"/>
    </source>
</evidence>
<feature type="transmembrane region" description="Helical" evidence="1">
    <location>
        <begin position="312"/>
        <end position="330"/>
    </location>
</feature>
<feature type="transmembrane region" description="Helical" evidence="1">
    <location>
        <begin position="154"/>
        <end position="174"/>
    </location>
</feature>
<name>A0A0T5VPX6_9SPHI</name>
<sequence length="332" mass="36915">MTGTIISKILMAIVVGSAFGLFYTLLLNLHGFTRVKYKHVAISIALVLFLLGLYSFEAAGIACFIIGIGIFILAIALIVRGTADSLKALSAKFSSGDNKTQSNEDLRLNNTVLSSYAGVVFHFVIIVLICLSIFTYADDTVLDQAKMDRLISDAVFQFSSTIMLMLLGVFNPFVPASLRLLSIADHIDSLKYPKFYLMLSGKKFWTVLKSLICLGIIGYFISKGYFGLLVWDSTAPYMNAYIFIIGLFIFINLVEMIRRPEVFFQKNLFRITMLLRSAFVSIFVSAILVFSTLVISTAVGADINKLKVSSEAILFLGFNIVMCYNEFRLARV</sequence>
<protein>
    <submittedName>
        <fullName evidence="2">Uncharacterized protein</fullName>
    </submittedName>
</protein>
<feature type="transmembrane region" description="Helical" evidence="1">
    <location>
        <begin position="6"/>
        <end position="25"/>
    </location>
</feature>
<dbReference type="Proteomes" id="UP000051950">
    <property type="component" value="Unassembled WGS sequence"/>
</dbReference>
<keyword evidence="1" id="KW-1133">Transmembrane helix</keyword>
<proteinExistence type="predicted"/>
<organism evidence="2 3">
    <name type="scientific">Pedobacter ginsenosidimutans</name>
    <dbReference type="NCBI Taxonomy" id="687842"/>
    <lineage>
        <taxon>Bacteria</taxon>
        <taxon>Pseudomonadati</taxon>
        <taxon>Bacteroidota</taxon>
        <taxon>Sphingobacteriia</taxon>
        <taxon>Sphingobacteriales</taxon>
        <taxon>Sphingobacteriaceae</taxon>
        <taxon>Pedobacter</taxon>
    </lineage>
</organism>
<dbReference type="AlphaFoldDB" id="A0A0T5VPX6"/>
<evidence type="ECO:0000313" key="3">
    <source>
        <dbReference type="Proteomes" id="UP000051950"/>
    </source>
</evidence>
<keyword evidence="1" id="KW-0812">Transmembrane</keyword>